<protein>
    <recommendedName>
        <fullName evidence="3">DUF1508 domain-containing protein</fullName>
    </recommendedName>
</protein>
<reference evidence="1" key="1">
    <citation type="submission" date="2023-07" db="EMBL/GenBank/DDBJ databases">
        <title>Degradation of tert-butanol by M. austroafricanum TBA100.</title>
        <authorList>
            <person name="Helbich S."/>
            <person name="Vainshtein Y."/>
        </authorList>
    </citation>
    <scope>NUCLEOTIDE SEQUENCE</scope>
    <source>
        <strain evidence="1">TBA100</strain>
    </source>
</reference>
<evidence type="ECO:0000313" key="1">
    <source>
        <dbReference type="EMBL" id="MDN4521388.1"/>
    </source>
</evidence>
<sequence>MIRVEIKARQDNLFDIWVIAENGEVLLNSSQGYENAADAEAIARKVFGMSWSDLMSVEPITLRITYRNGKSHTEALR</sequence>
<gene>
    <name evidence="1" type="ORF">QYF68_26720</name>
</gene>
<organism evidence="1 2">
    <name type="scientific">Mycolicibacterium austroafricanum</name>
    <name type="common">Mycobacterium austroafricanum</name>
    <dbReference type="NCBI Taxonomy" id="39687"/>
    <lineage>
        <taxon>Bacteria</taxon>
        <taxon>Bacillati</taxon>
        <taxon>Actinomycetota</taxon>
        <taxon>Actinomycetes</taxon>
        <taxon>Mycobacteriales</taxon>
        <taxon>Mycobacteriaceae</taxon>
        <taxon>Mycolicibacterium</taxon>
    </lineage>
</organism>
<evidence type="ECO:0008006" key="3">
    <source>
        <dbReference type="Google" id="ProtNLM"/>
    </source>
</evidence>
<proteinExistence type="predicted"/>
<dbReference type="EMBL" id="JAUHTC010000091">
    <property type="protein sequence ID" value="MDN4521388.1"/>
    <property type="molecule type" value="Genomic_DNA"/>
</dbReference>
<evidence type="ECO:0000313" key="2">
    <source>
        <dbReference type="Proteomes" id="UP001172687"/>
    </source>
</evidence>
<name>A0ABT8HKU8_MYCAO</name>
<dbReference type="SUPFAM" id="SSF160113">
    <property type="entry name" value="YegP-like"/>
    <property type="match status" value="1"/>
</dbReference>
<dbReference type="Proteomes" id="UP001172687">
    <property type="component" value="Unassembled WGS sequence"/>
</dbReference>
<keyword evidence="2" id="KW-1185">Reference proteome</keyword>
<dbReference type="RefSeq" id="WP_301161783.1">
    <property type="nucleotide sequence ID" value="NZ_JAUHTC010000091.1"/>
</dbReference>
<dbReference type="InterPro" id="IPR036913">
    <property type="entry name" value="YegP-like_sf"/>
</dbReference>
<accession>A0ABT8HKU8</accession>
<comment type="caution">
    <text evidence="1">The sequence shown here is derived from an EMBL/GenBank/DDBJ whole genome shotgun (WGS) entry which is preliminary data.</text>
</comment>